<organism evidence="1 2">
    <name type="scientific">Duganella dendranthematis</name>
    <dbReference type="NCBI Taxonomy" id="2728021"/>
    <lineage>
        <taxon>Bacteria</taxon>
        <taxon>Pseudomonadati</taxon>
        <taxon>Pseudomonadota</taxon>
        <taxon>Betaproteobacteria</taxon>
        <taxon>Burkholderiales</taxon>
        <taxon>Oxalobacteraceae</taxon>
        <taxon>Telluria group</taxon>
        <taxon>Duganella</taxon>
    </lineage>
</organism>
<dbReference type="EMBL" id="CP051684">
    <property type="protein sequence ID" value="QJD90151.1"/>
    <property type="molecule type" value="Genomic_DNA"/>
</dbReference>
<name>A0ABX6M813_9BURK</name>
<dbReference type="RefSeq" id="WP_169111989.1">
    <property type="nucleotide sequence ID" value="NZ_CP051684.1"/>
</dbReference>
<sequence>MTLDELKEKLKTDRVARFKYVESAIEFFEKNGVVVDETLLKSFDEDAIKAVTGGAAAEPTLSLFFN</sequence>
<proteinExistence type="predicted"/>
<keyword evidence="2" id="KW-1185">Reference proteome</keyword>
<dbReference type="Proteomes" id="UP000503117">
    <property type="component" value="Chromosome"/>
</dbReference>
<gene>
    <name evidence="1" type="ORF">HH213_08605</name>
</gene>
<accession>A0ABX6M813</accession>
<reference evidence="1 2" key="1">
    <citation type="submission" date="2020-04" db="EMBL/GenBank/DDBJ databases">
        <title>Genome sequencing of novel species.</title>
        <authorList>
            <person name="Heo J."/>
            <person name="Kim S.-J."/>
            <person name="Kim J.-S."/>
            <person name="Hong S.-B."/>
            <person name="Kwon S.-W."/>
        </authorList>
    </citation>
    <scope>NUCLEOTIDE SEQUENCE [LARGE SCALE GENOMIC DNA]</scope>
    <source>
        <strain evidence="1 2">AF9R3</strain>
    </source>
</reference>
<evidence type="ECO:0000313" key="1">
    <source>
        <dbReference type="EMBL" id="QJD90151.1"/>
    </source>
</evidence>
<evidence type="ECO:0008006" key="3">
    <source>
        <dbReference type="Google" id="ProtNLM"/>
    </source>
</evidence>
<evidence type="ECO:0000313" key="2">
    <source>
        <dbReference type="Proteomes" id="UP000503117"/>
    </source>
</evidence>
<protein>
    <recommendedName>
        <fullName evidence="3">Nif11-like leader peptide family natural product</fullName>
    </recommendedName>
</protein>